<evidence type="ECO:0000313" key="1">
    <source>
        <dbReference type="Proteomes" id="UP000492821"/>
    </source>
</evidence>
<accession>A0A7E4W2E1</accession>
<protein>
    <submittedName>
        <fullName evidence="2">Fibronectin type-III domain-containing protein</fullName>
    </submittedName>
</protein>
<keyword evidence="1" id="KW-1185">Reference proteome</keyword>
<reference evidence="2" key="2">
    <citation type="submission" date="2020-10" db="UniProtKB">
        <authorList>
            <consortium name="WormBaseParasite"/>
        </authorList>
    </citation>
    <scope>IDENTIFICATION</scope>
</reference>
<reference evidence="1" key="1">
    <citation type="journal article" date="2013" name="Genetics">
        <title>The draft genome and transcriptome of Panagrellus redivivus are shaped by the harsh demands of a free-living lifestyle.</title>
        <authorList>
            <person name="Srinivasan J."/>
            <person name="Dillman A.R."/>
            <person name="Macchietto M.G."/>
            <person name="Heikkinen L."/>
            <person name="Lakso M."/>
            <person name="Fracchia K.M."/>
            <person name="Antoshechkin I."/>
            <person name="Mortazavi A."/>
            <person name="Wong G."/>
            <person name="Sternberg P.W."/>
        </authorList>
    </citation>
    <scope>NUCLEOTIDE SEQUENCE [LARGE SCALE GENOMIC DNA]</scope>
    <source>
        <strain evidence="1">MT8872</strain>
    </source>
</reference>
<dbReference type="Proteomes" id="UP000492821">
    <property type="component" value="Unassembled WGS sequence"/>
</dbReference>
<dbReference type="WBParaSite" id="Pan_g5732.t1">
    <property type="protein sequence ID" value="Pan_g5732.t1"/>
    <property type="gene ID" value="Pan_g5732"/>
</dbReference>
<dbReference type="GO" id="GO:0048512">
    <property type="term" value="P:circadian behavior"/>
    <property type="evidence" value="ECO:0007669"/>
    <property type="project" value="TreeGrafter"/>
</dbReference>
<name>A0A7E4W2E1_PANRE</name>
<dbReference type="GO" id="GO:0005737">
    <property type="term" value="C:cytoplasm"/>
    <property type="evidence" value="ECO:0007669"/>
    <property type="project" value="TreeGrafter"/>
</dbReference>
<proteinExistence type="predicted"/>
<dbReference type="GO" id="GO:0008344">
    <property type="term" value="P:adult locomotory behavior"/>
    <property type="evidence" value="ECO:0007669"/>
    <property type="project" value="TreeGrafter"/>
</dbReference>
<dbReference type="PANTHER" id="PTHR46306">
    <property type="entry name" value="BTB/POZ DOMAIN-CONTAINING PROTEIN 9"/>
    <property type="match status" value="1"/>
</dbReference>
<evidence type="ECO:0000313" key="2">
    <source>
        <dbReference type="WBParaSite" id="Pan_g5732.t1"/>
    </source>
</evidence>
<dbReference type="InterPro" id="IPR052407">
    <property type="entry name" value="BTB_POZ_domain_cont_9"/>
</dbReference>
<dbReference type="AlphaFoldDB" id="A0A7E4W2E1"/>
<dbReference type="PANTHER" id="PTHR46306:SF1">
    <property type="entry name" value="BTB_POZ DOMAIN-CONTAINING PROTEIN 9"/>
    <property type="match status" value="1"/>
</dbReference>
<organism evidence="1 2">
    <name type="scientific">Panagrellus redivivus</name>
    <name type="common">Microworm</name>
    <dbReference type="NCBI Taxonomy" id="6233"/>
    <lineage>
        <taxon>Eukaryota</taxon>
        <taxon>Metazoa</taxon>
        <taxon>Ecdysozoa</taxon>
        <taxon>Nematoda</taxon>
        <taxon>Chromadorea</taxon>
        <taxon>Rhabditida</taxon>
        <taxon>Tylenchina</taxon>
        <taxon>Panagrolaimomorpha</taxon>
        <taxon>Panagrolaimoidea</taxon>
        <taxon>Panagrolaimidae</taxon>
        <taxon>Panagrellus</taxon>
    </lineage>
</organism>
<dbReference type="GO" id="GO:0050804">
    <property type="term" value="P:modulation of chemical synaptic transmission"/>
    <property type="evidence" value="ECO:0007669"/>
    <property type="project" value="TreeGrafter"/>
</dbReference>
<sequence length="132" mass="14940">MCCRLQALYFEERVVRFVRIQCTDLFLKIDANIEALYSTDPFEIDPETTLVVPNQNIVPTEMSYEWDTVTGGGYIDGYIVDGYVQHEIDSTSMIIFQFLQPYFIGSIKLLLDYTSSFVVAISSNGNGDSNHG</sequence>